<comment type="similarity">
    <text evidence="1">Belongs to the transcriptional regulatory CopG/NikR family.</text>
</comment>
<dbReference type="SUPFAM" id="SSF55021">
    <property type="entry name" value="ACT-like"/>
    <property type="match status" value="1"/>
</dbReference>
<evidence type="ECO:0000256" key="4">
    <source>
        <dbReference type="ARBA" id="ARBA00023163"/>
    </source>
</evidence>
<protein>
    <submittedName>
        <fullName evidence="7">Transcriptional regulator NikR, CopG family</fullName>
    </submittedName>
</protein>
<keyword evidence="4" id="KW-0804">Transcription</keyword>
<gene>
    <name evidence="7" type="ORF">JH146_1150</name>
</gene>
<evidence type="ECO:0000313" key="7">
    <source>
        <dbReference type="EMBL" id="AIJ05992.1"/>
    </source>
</evidence>
<evidence type="ECO:0000259" key="6">
    <source>
        <dbReference type="Pfam" id="PF08753"/>
    </source>
</evidence>
<sequence>MVNVERISISFSKYLLKEIDDIVKKKGYSSRSELIRDAVRKHILESNSLDKEGNISGIIIVVYTPTKESMEKMSKLYFEYNDVVKSLNQSYITTSCGKNKKVEIFVVEGDAKKISEFYEEISKIDGKIYDKVIVF</sequence>
<dbReference type="GO" id="GO:0003677">
    <property type="term" value="F:DNA binding"/>
    <property type="evidence" value="ECO:0007669"/>
    <property type="project" value="UniProtKB-KW"/>
</dbReference>
<dbReference type="RefSeq" id="WP_048202119.1">
    <property type="nucleotide sequence ID" value="NZ_CP009149.1"/>
</dbReference>
<name>A0A076LGJ6_9EURY</name>
<evidence type="ECO:0000259" key="5">
    <source>
        <dbReference type="Pfam" id="PF01402"/>
    </source>
</evidence>
<dbReference type="STRING" id="1301915.JH146_1150"/>
<dbReference type="InterPro" id="IPR027271">
    <property type="entry name" value="Acetolactate_synth/TF_NikR_C"/>
</dbReference>
<dbReference type="KEGG" id="mjh:JH146_1150"/>
<feature type="domain" description="Ribbon-helix-helix protein CopG" evidence="5">
    <location>
        <begin position="5"/>
        <end position="44"/>
    </location>
</feature>
<dbReference type="SUPFAM" id="SSF47598">
    <property type="entry name" value="Ribbon-helix-helix"/>
    <property type="match status" value="1"/>
</dbReference>
<keyword evidence="2" id="KW-0805">Transcription regulation</keyword>
<dbReference type="OrthoDB" id="25654at2157"/>
<keyword evidence="3" id="KW-0238">DNA-binding</keyword>
<dbReference type="InterPro" id="IPR050192">
    <property type="entry name" value="CopG/NikR_regulator"/>
</dbReference>
<dbReference type="CDD" id="cd22231">
    <property type="entry name" value="RHH_NikR_HicB-like"/>
    <property type="match status" value="1"/>
</dbReference>
<evidence type="ECO:0000313" key="8">
    <source>
        <dbReference type="Proteomes" id="UP000028781"/>
    </source>
</evidence>
<dbReference type="Gene3D" id="3.30.70.1150">
    <property type="entry name" value="ACT-like. Chain A, domain 2"/>
    <property type="match status" value="1"/>
</dbReference>
<dbReference type="AlphaFoldDB" id="A0A076LGJ6"/>
<dbReference type="Pfam" id="PF01402">
    <property type="entry name" value="RHH_1"/>
    <property type="match status" value="1"/>
</dbReference>
<feature type="domain" description="Transcription factor NikR nickel binding C-terminal" evidence="6">
    <location>
        <begin position="57"/>
        <end position="126"/>
    </location>
</feature>
<dbReference type="HOGENOM" id="CLU_113319_1_2_2"/>
<dbReference type="PANTHER" id="PTHR34719:SF2">
    <property type="entry name" value="NICKEL-RESPONSIVE REGULATOR"/>
    <property type="match status" value="1"/>
</dbReference>
<proteinExistence type="inferred from homology"/>
<evidence type="ECO:0000256" key="1">
    <source>
        <dbReference type="ARBA" id="ARBA00008478"/>
    </source>
</evidence>
<dbReference type="GO" id="GO:0006355">
    <property type="term" value="P:regulation of DNA-templated transcription"/>
    <property type="evidence" value="ECO:0007669"/>
    <property type="project" value="InterPro"/>
</dbReference>
<dbReference type="Gene3D" id="1.10.1220.10">
    <property type="entry name" value="Met repressor-like"/>
    <property type="match status" value="1"/>
</dbReference>
<dbReference type="InterPro" id="IPR013321">
    <property type="entry name" value="Arc_rbn_hlx_hlx"/>
</dbReference>
<dbReference type="Pfam" id="PF08753">
    <property type="entry name" value="NikR_C"/>
    <property type="match status" value="1"/>
</dbReference>
<keyword evidence="8" id="KW-1185">Reference proteome</keyword>
<dbReference type="InterPro" id="IPR002145">
    <property type="entry name" value="CopG"/>
</dbReference>
<organism evidence="7 8">
    <name type="scientific">Methanocaldococcus bathoardescens</name>
    <dbReference type="NCBI Taxonomy" id="1301915"/>
    <lineage>
        <taxon>Archaea</taxon>
        <taxon>Methanobacteriati</taxon>
        <taxon>Methanobacteriota</taxon>
        <taxon>Methanomada group</taxon>
        <taxon>Methanococci</taxon>
        <taxon>Methanococcales</taxon>
        <taxon>Methanocaldococcaceae</taxon>
        <taxon>Methanocaldococcus</taxon>
    </lineage>
</organism>
<dbReference type="InterPro" id="IPR045865">
    <property type="entry name" value="ACT-like_dom_sf"/>
</dbReference>
<dbReference type="Proteomes" id="UP000028781">
    <property type="component" value="Chromosome"/>
</dbReference>
<reference evidence="7 8" key="1">
    <citation type="journal article" date="2015" name="Int. J. Syst. Evol. Microbiol.">
        <title>M ethanocaldococcus bathoardescens sp. nov., a hyperthermophilic methanogen isolated from a volcanically active deep-sea hydrothermal vent.</title>
        <authorList>
            <person name="Stewart L.C."/>
            <person name="Jung J.H."/>
            <person name="Kim Y.T."/>
            <person name="Kwon S.W."/>
            <person name="Park C.S."/>
            <person name="Holden J.F."/>
        </authorList>
    </citation>
    <scope>NUCLEOTIDE SEQUENCE [LARGE SCALE GENOMIC DNA]</scope>
    <source>
        <strain evidence="7 8">JH146</strain>
    </source>
</reference>
<dbReference type="InterPro" id="IPR014864">
    <property type="entry name" value="TF_NikR_Ni-bd_C"/>
</dbReference>
<accession>A0A076LGJ6</accession>
<evidence type="ECO:0000256" key="3">
    <source>
        <dbReference type="ARBA" id="ARBA00023125"/>
    </source>
</evidence>
<dbReference type="InterPro" id="IPR010985">
    <property type="entry name" value="Ribbon_hlx_hlx"/>
</dbReference>
<evidence type="ECO:0000256" key="2">
    <source>
        <dbReference type="ARBA" id="ARBA00023015"/>
    </source>
</evidence>
<dbReference type="PANTHER" id="PTHR34719">
    <property type="entry name" value="NICKEL-RESPONSIVE REGULATOR"/>
    <property type="match status" value="1"/>
</dbReference>
<dbReference type="EMBL" id="CP009149">
    <property type="protein sequence ID" value="AIJ05992.1"/>
    <property type="molecule type" value="Genomic_DNA"/>
</dbReference>
<dbReference type="GeneID" id="24891761"/>